<organism evidence="1 2">
    <name type="scientific">Strongylus vulgaris</name>
    <name type="common">Blood worm</name>
    <dbReference type="NCBI Taxonomy" id="40348"/>
    <lineage>
        <taxon>Eukaryota</taxon>
        <taxon>Metazoa</taxon>
        <taxon>Ecdysozoa</taxon>
        <taxon>Nematoda</taxon>
        <taxon>Chromadorea</taxon>
        <taxon>Rhabditida</taxon>
        <taxon>Rhabditina</taxon>
        <taxon>Rhabditomorpha</taxon>
        <taxon>Strongyloidea</taxon>
        <taxon>Strongylidae</taxon>
        <taxon>Strongylus</taxon>
    </lineage>
</organism>
<sequence>MVGSKKGGKALRDAFHEEWAQQLTKLGFAERTASQVAEKLKKSIIVTRKYINSNGENPQTGRREELPRHLKLLEQKLREEYNKLHGIDLGFDIVPGKTGENPQTGRREELPRHLKLLEQKLREEYNKLHGIDLGFDIVPEEDSVRLFDLIREVKEESVSSFGGNAEGESECIEGDLDLEPNNSNKFEDPIDETIAMVASTPHIVEPPLVAPVLPFNAHIPTPAAMSRCKKYFFSHAFAFSASLR</sequence>
<dbReference type="Proteomes" id="UP000270094">
    <property type="component" value="Unassembled WGS sequence"/>
</dbReference>
<dbReference type="OrthoDB" id="5791247at2759"/>
<keyword evidence="2" id="KW-1185">Reference proteome</keyword>
<dbReference type="EMBL" id="UYYB01103534">
    <property type="protein sequence ID" value="VDM78981.1"/>
    <property type="molecule type" value="Genomic_DNA"/>
</dbReference>
<gene>
    <name evidence="1" type="ORF">SVUK_LOCUS13979</name>
</gene>
<protein>
    <submittedName>
        <fullName evidence="1">Uncharacterized protein</fullName>
    </submittedName>
</protein>
<evidence type="ECO:0000313" key="1">
    <source>
        <dbReference type="EMBL" id="VDM78981.1"/>
    </source>
</evidence>
<proteinExistence type="predicted"/>
<accession>A0A3P7J1F1</accession>
<name>A0A3P7J1F1_STRVU</name>
<dbReference type="AlphaFoldDB" id="A0A3P7J1F1"/>
<reference evidence="1 2" key="1">
    <citation type="submission" date="2018-11" db="EMBL/GenBank/DDBJ databases">
        <authorList>
            <consortium name="Pathogen Informatics"/>
        </authorList>
    </citation>
    <scope>NUCLEOTIDE SEQUENCE [LARGE SCALE GENOMIC DNA]</scope>
</reference>
<evidence type="ECO:0000313" key="2">
    <source>
        <dbReference type="Proteomes" id="UP000270094"/>
    </source>
</evidence>